<evidence type="ECO:0000256" key="1">
    <source>
        <dbReference type="SAM" id="MobiDB-lite"/>
    </source>
</evidence>
<protein>
    <submittedName>
        <fullName evidence="2">GD15940</fullName>
    </submittedName>
</protein>
<accession>B4R3M3</accession>
<reference evidence="2 3" key="1">
    <citation type="journal article" date="2007" name="Nature">
        <title>Evolution of genes and genomes on the Drosophila phylogeny.</title>
        <authorList>
            <consortium name="Drosophila 12 Genomes Consortium"/>
            <person name="Clark A.G."/>
            <person name="Eisen M.B."/>
            <person name="Smith D.R."/>
            <person name="Bergman C.M."/>
            <person name="Oliver B."/>
            <person name="Markow T.A."/>
            <person name="Kaufman T.C."/>
            <person name="Kellis M."/>
            <person name="Gelbart W."/>
            <person name="Iyer V.N."/>
            <person name="Pollard D.A."/>
            <person name="Sackton T.B."/>
            <person name="Larracuente A.M."/>
            <person name="Singh N.D."/>
            <person name="Abad J.P."/>
            <person name="Abt D.N."/>
            <person name="Adryan B."/>
            <person name="Aguade M."/>
            <person name="Akashi H."/>
            <person name="Anderson W.W."/>
            <person name="Aquadro C.F."/>
            <person name="Ardell D.H."/>
            <person name="Arguello R."/>
            <person name="Artieri C.G."/>
            <person name="Barbash D.A."/>
            <person name="Barker D."/>
            <person name="Barsanti P."/>
            <person name="Batterham P."/>
            <person name="Batzoglou S."/>
            <person name="Begun D."/>
            <person name="Bhutkar A."/>
            <person name="Blanco E."/>
            <person name="Bosak S.A."/>
            <person name="Bradley R.K."/>
            <person name="Brand A.D."/>
            <person name="Brent M.R."/>
            <person name="Brooks A.N."/>
            <person name="Brown R.H."/>
            <person name="Butlin R.K."/>
            <person name="Caggese C."/>
            <person name="Calvi B.R."/>
            <person name="Bernardo de Carvalho A."/>
            <person name="Caspi A."/>
            <person name="Castrezana S."/>
            <person name="Celniker S.E."/>
            <person name="Chang J.L."/>
            <person name="Chapple C."/>
            <person name="Chatterji S."/>
            <person name="Chinwalla A."/>
            <person name="Civetta A."/>
            <person name="Clifton S.W."/>
            <person name="Comeron J.M."/>
            <person name="Costello J.C."/>
            <person name="Coyne J.A."/>
            <person name="Daub J."/>
            <person name="David R.G."/>
            <person name="Delcher A.L."/>
            <person name="Delehaunty K."/>
            <person name="Do C.B."/>
            <person name="Ebling H."/>
            <person name="Edwards K."/>
            <person name="Eickbush T."/>
            <person name="Evans J.D."/>
            <person name="Filipski A."/>
            <person name="Findeiss S."/>
            <person name="Freyhult E."/>
            <person name="Fulton L."/>
            <person name="Fulton R."/>
            <person name="Garcia A.C."/>
            <person name="Gardiner A."/>
            <person name="Garfield D.A."/>
            <person name="Garvin B.E."/>
            <person name="Gibson G."/>
            <person name="Gilbert D."/>
            <person name="Gnerre S."/>
            <person name="Godfrey J."/>
            <person name="Good R."/>
            <person name="Gotea V."/>
            <person name="Gravely B."/>
            <person name="Greenberg A.J."/>
            <person name="Griffiths-Jones S."/>
            <person name="Gross S."/>
            <person name="Guigo R."/>
            <person name="Gustafson E.A."/>
            <person name="Haerty W."/>
            <person name="Hahn M.W."/>
            <person name="Halligan D.L."/>
            <person name="Halpern A.L."/>
            <person name="Halter G.M."/>
            <person name="Han M.V."/>
            <person name="Heger A."/>
            <person name="Hillier L."/>
            <person name="Hinrichs A.S."/>
            <person name="Holmes I."/>
            <person name="Hoskins R.A."/>
            <person name="Hubisz M.J."/>
            <person name="Hultmark D."/>
            <person name="Huntley M.A."/>
            <person name="Jaffe D.B."/>
            <person name="Jagadeeshan S."/>
            <person name="Jeck W.R."/>
            <person name="Johnson J."/>
            <person name="Jones C.D."/>
            <person name="Jordan W.C."/>
            <person name="Karpen G.H."/>
            <person name="Kataoka E."/>
            <person name="Keightley P.D."/>
            <person name="Kheradpour P."/>
            <person name="Kirkness E.F."/>
            <person name="Koerich L.B."/>
            <person name="Kristiansen K."/>
            <person name="Kudrna D."/>
            <person name="Kulathinal R.J."/>
            <person name="Kumar S."/>
            <person name="Kwok R."/>
            <person name="Lander E."/>
            <person name="Langley C.H."/>
            <person name="Lapoint R."/>
            <person name="Lazzaro B.P."/>
            <person name="Lee S.J."/>
            <person name="Levesque L."/>
            <person name="Li R."/>
            <person name="Lin C.F."/>
            <person name="Lin M.F."/>
            <person name="Lindblad-Toh K."/>
            <person name="Llopart A."/>
            <person name="Long M."/>
            <person name="Low L."/>
            <person name="Lozovsky E."/>
            <person name="Lu J."/>
            <person name="Luo M."/>
            <person name="Machado C.A."/>
            <person name="Makalowski W."/>
            <person name="Marzo M."/>
            <person name="Matsuda M."/>
            <person name="Matzkin L."/>
            <person name="McAllister B."/>
            <person name="McBride C.S."/>
            <person name="McKernan B."/>
            <person name="McKernan K."/>
            <person name="Mendez-Lago M."/>
            <person name="Minx P."/>
            <person name="Mollenhauer M.U."/>
            <person name="Montooth K."/>
            <person name="Mount S.M."/>
            <person name="Mu X."/>
            <person name="Myers E."/>
            <person name="Negre B."/>
            <person name="Newfeld S."/>
            <person name="Nielsen R."/>
            <person name="Noor M.A."/>
            <person name="O'Grady P."/>
            <person name="Pachter L."/>
            <person name="Papaceit M."/>
            <person name="Parisi M.J."/>
            <person name="Parisi M."/>
            <person name="Parts L."/>
            <person name="Pedersen J.S."/>
            <person name="Pesole G."/>
            <person name="Phillippy A.M."/>
            <person name="Ponting C.P."/>
            <person name="Pop M."/>
            <person name="Porcelli D."/>
            <person name="Powell J.R."/>
            <person name="Prohaska S."/>
            <person name="Pruitt K."/>
            <person name="Puig M."/>
            <person name="Quesneville H."/>
            <person name="Ram K.R."/>
            <person name="Rand D."/>
            <person name="Rasmussen M.D."/>
            <person name="Reed L.K."/>
            <person name="Reenan R."/>
            <person name="Reily A."/>
            <person name="Remington K.A."/>
            <person name="Rieger T.T."/>
            <person name="Ritchie M.G."/>
            <person name="Robin C."/>
            <person name="Rogers Y.H."/>
            <person name="Rohde C."/>
            <person name="Rozas J."/>
            <person name="Rubenfield M.J."/>
            <person name="Ruiz A."/>
            <person name="Russo S."/>
            <person name="Salzberg S.L."/>
            <person name="Sanchez-Gracia A."/>
            <person name="Saranga D.J."/>
            <person name="Sato H."/>
            <person name="Schaeffer S.W."/>
            <person name="Schatz M.C."/>
            <person name="Schlenke T."/>
            <person name="Schwartz R."/>
            <person name="Segarra C."/>
            <person name="Singh R.S."/>
            <person name="Sirot L."/>
            <person name="Sirota M."/>
            <person name="Sisneros N.B."/>
            <person name="Smith C.D."/>
            <person name="Smith T.F."/>
            <person name="Spieth J."/>
            <person name="Stage D.E."/>
            <person name="Stark A."/>
            <person name="Stephan W."/>
            <person name="Strausberg R.L."/>
            <person name="Strempel S."/>
            <person name="Sturgill D."/>
            <person name="Sutton G."/>
            <person name="Sutton G.G."/>
            <person name="Tao W."/>
            <person name="Teichmann S."/>
            <person name="Tobari Y.N."/>
            <person name="Tomimura Y."/>
            <person name="Tsolas J.M."/>
            <person name="Valente V.L."/>
            <person name="Venter E."/>
            <person name="Venter J.C."/>
            <person name="Vicario S."/>
            <person name="Vieira F.G."/>
            <person name="Vilella A.J."/>
            <person name="Villasante A."/>
            <person name="Walenz B."/>
            <person name="Wang J."/>
            <person name="Wasserman M."/>
            <person name="Watts T."/>
            <person name="Wilson D."/>
            <person name="Wilson R.K."/>
            <person name="Wing R.A."/>
            <person name="Wolfner M.F."/>
            <person name="Wong A."/>
            <person name="Wong G.K."/>
            <person name="Wu C.I."/>
            <person name="Wu G."/>
            <person name="Yamamoto D."/>
            <person name="Yang H.P."/>
            <person name="Yang S.P."/>
            <person name="Yorke J.A."/>
            <person name="Yoshida K."/>
            <person name="Zdobnov E."/>
            <person name="Zhang P."/>
            <person name="Zhang Y."/>
            <person name="Zimin A.V."/>
            <person name="Baldwin J."/>
            <person name="Abdouelleil A."/>
            <person name="Abdulkadir J."/>
            <person name="Abebe A."/>
            <person name="Abera B."/>
            <person name="Abreu J."/>
            <person name="Acer S.C."/>
            <person name="Aftuck L."/>
            <person name="Alexander A."/>
            <person name="An P."/>
            <person name="Anderson E."/>
            <person name="Anderson S."/>
            <person name="Arachi H."/>
            <person name="Azer M."/>
            <person name="Bachantsang P."/>
            <person name="Barry A."/>
            <person name="Bayul T."/>
            <person name="Berlin A."/>
            <person name="Bessette D."/>
            <person name="Bloom T."/>
            <person name="Blye J."/>
            <person name="Boguslavskiy L."/>
            <person name="Bonnet C."/>
            <person name="Boukhgalter B."/>
            <person name="Bourzgui I."/>
            <person name="Brown A."/>
            <person name="Cahill P."/>
            <person name="Channer S."/>
            <person name="Cheshatsang Y."/>
            <person name="Chuda L."/>
            <person name="Citroen M."/>
            <person name="Collymore A."/>
            <person name="Cooke P."/>
            <person name="Costello M."/>
            <person name="D'Aco K."/>
            <person name="Daza R."/>
            <person name="De Haan G."/>
            <person name="DeGray S."/>
            <person name="DeMaso C."/>
            <person name="Dhargay N."/>
            <person name="Dooley K."/>
            <person name="Dooley E."/>
            <person name="Doricent M."/>
            <person name="Dorje P."/>
            <person name="Dorjee K."/>
            <person name="Dupes A."/>
            <person name="Elong R."/>
            <person name="Falk J."/>
            <person name="Farina A."/>
            <person name="Faro S."/>
            <person name="Ferguson D."/>
            <person name="Fisher S."/>
            <person name="Foley C.D."/>
            <person name="Franke A."/>
            <person name="Friedrich D."/>
            <person name="Gadbois L."/>
            <person name="Gearin G."/>
            <person name="Gearin C.R."/>
            <person name="Giannoukos G."/>
            <person name="Goode T."/>
            <person name="Graham J."/>
            <person name="Grandbois E."/>
            <person name="Grewal S."/>
            <person name="Gyaltsen K."/>
            <person name="Hafez N."/>
            <person name="Hagos B."/>
            <person name="Hall J."/>
            <person name="Henson C."/>
            <person name="Hollinger A."/>
            <person name="Honan T."/>
            <person name="Huard M.D."/>
            <person name="Hughes L."/>
            <person name="Hurhula B."/>
            <person name="Husby M.E."/>
            <person name="Kamat A."/>
            <person name="Kanga B."/>
            <person name="Kashin S."/>
            <person name="Khazanovich D."/>
            <person name="Kisner P."/>
            <person name="Lance K."/>
            <person name="Lara M."/>
            <person name="Lee W."/>
            <person name="Lennon N."/>
            <person name="Letendre F."/>
            <person name="LeVine R."/>
            <person name="Lipovsky A."/>
            <person name="Liu X."/>
            <person name="Liu J."/>
            <person name="Liu S."/>
            <person name="Lokyitsang T."/>
            <person name="Lokyitsang Y."/>
            <person name="Lubonja R."/>
            <person name="Lui A."/>
            <person name="MacDonald P."/>
            <person name="Magnisalis V."/>
            <person name="Maru K."/>
            <person name="Matthews C."/>
            <person name="McCusker W."/>
            <person name="McDonough S."/>
            <person name="Mehta T."/>
            <person name="Meldrim J."/>
            <person name="Meneus L."/>
            <person name="Mihai O."/>
            <person name="Mihalev A."/>
            <person name="Mihova T."/>
            <person name="Mittelman R."/>
            <person name="Mlenga V."/>
            <person name="Montmayeur A."/>
            <person name="Mulrain L."/>
            <person name="Navidi A."/>
            <person name="Naylor J."/>
            <person name="Negash T."/>
            <person name="Nguyen T."/>
            <person name="Nguyen N."/>
            <person name="Nicol R."/>
            <person name="Norbu C."/>
            <person name="Norbu N."/>
            <person name="Novod N."/>
            <person name="O'Neill B."/>
            <person name="Osman S."/>
            <person name="Markiewicz E."/>
            <person name="Oyono O.L."/>
            <person name="Patti C."/>
            <person name="Phunkhang P."/>
            <person name="Pierre F."/>
            <person name="Priest M."/>
            <person name="Raghuraman S."/>
            <person name="Rege F."/>
            <person name="Reyes R."/>
            <person name="Rise C."/>
            <person name="Rogov P."/>
            <person name="Ross K."/>
            <person name="Ryan E."/>
            <person name="Settipalli S."/>
            <person name="Shea T."/>
            <person name="Sherpa N."/>
            <person name="Shi L."/>
            <person name="Shih D."/>
            <person name="Sparrow T."/>
            <person name="Spaulding J."/>
            <person name="Stalker J."/>
            <person name="Stange-Thomann N."/>
            <person name="Stavropoulos S."/>
            <person name="Stone C."/>
            <person name="Strader C."/>
            <person name="Tesfaye S."/>
            <person name="Thomson T."/>
            <person name="Thoulutsang Y."/>
            <person name="Thoulutsang D."/>
            <person name="Topham K."/>
            <person name="Topping I."/>
            <person name="Tsamla T."/>
            <person name="Vassiliev H."/>
            <person name="Vo A."/>
            <person name="Wangchuk T."/>
            <person name="Wangdi T."/>
            <person name="Weiand M."/>
            <person name="Wilkinson J."/>
            <person name="Wilson A."/>
            <person name="Yadav S."/>
            <person name="Young G."/>
            <person name="Yu Q."/>
            <person name="Zembek L."/>
            <person name="Zhong D."/>
            <person name="Zimmer A."/>
            <person name="Zwirko Z."/>
            <person name="Jaffe D.B."/>
            <person name="Alvarez P."/>
            <person name="Brockman W."/>
            <person name="Butler J."/>
            <person name="Chin C."/>
            <person name="Gnerre S."/>
            <person name="Grabherr M."/>
            <person name="Kleber M."/>
            <person name="Mauceli E."/>
            <person name="MacCallum I."/>
        </authorList>
    </citation>
    <scope>NUCLEOTIDE SEQUENCE [LARGE SCALE GENOMIC DNA]</scope>
    <source>
        <strain evidence="3">white501</strain>
    </source>
</reference>
<sequence length="55" mass="5832">MARSDGISEEQHCRNGASCTCIAFRPSAGDGQSQNQKQVQDAGTKDQGPGVRQKP</sequence>
<dbReference type="AlphaFoldDB" id="B4R3M3"/>
<dbReference type="HOGENOM" id="CLU_3034625_0_0_1"/>
<proteinExistence type="predicted"/>
<dbReference type="Proteomes" id="UP000000304">
    <property type="component" value="Chromosome X"/>
</dbReference>
<gene>
    <name evidence="2" type="primary">Dsim\GD15940</name>
    <name evidence="2" type="ORF">Dsim_GD15940</name>
</gene>
<feature type="compositionally biased region" description="Polar residues" evidence="1">
    <location>
        <begin position="30"/>
        <end position="41"/>
    </location>
</feature>
<keyword evidence="3" id="KW-1185">Reference proteome</keyword>
<feature type="region of interest" description="Disordered" evidence="1">
    <location>
        <begin position="24"/>
        <end position="55"/>
    </location>
</feature>
<evidence type="ECO:0000313" key="3">
    <source>
        <dbReference type="Proteomes" id="UP000000304"/>
    </source>
</evidence>
<evidence type="ECO:0000313" key="2">
    <source>
        <dbReference type="EMBL" id="EDX17725.1"/>
    </source>
</evidence>
<name>B4R3M3_DROSI</name>
<organism evidence="2 3">
    <name type="scientific">Drosophila simulans</name>
    <name type="common">Fruit fly</name>
    <dbReference type="NCBI Taxonomy" id="7240"/>
    <lineage>
        <taxon>Eukaryota</taxon>
        <taxon>Metazoa</taxon>
        <taxon>Ecdysozoa</taxon>
        <taxon>Arthropoda</taxon>
        <taxon>Hexapoda</taxon>
        <taxon>Insecta</taxon>
        <taxon>Pterygota</taxon>
        <taxon>Neoptera</taxon>
        <taxon>Endopterygota</taxon>
        <taxon>Diptera</taxon>
        <taxon>Brachycera</taxon>
        <taxon>Muscomorpha</taxon>
        <taxon>Ephydroidea</taxon>
        <taxon>Drosophilidae</taxon>
        <taxon>Drosophila</taxon>
        <taxon>Sophophora</taxon>
    </lineage>
</organism>
<dbReference type="EMBL" id="CM000366">
    <property type="protein sequence ID" value="EDX17725.1"/>
    <property type="molecule type" value="Genomic_DNA"/>
</dbReference>